<accession>A0A183HJS4</accession>
<dbReference type="Proteomes" id="UP000267606">
    <property type="component" value="Unassembled WGS sequence"/>
</dbReference>
<protein>
    <submittedName>
        <fullName evidence="2 4">Uncharacterized protein</fullName>
    </submittedName>
</protein>
<evidence type="ECO:0000256" key="1">
    <source>
        <dbReference type="SAM" id="Coils"/>
    </source>
</evidence>
<evidence type="ECO:0000313" key="3">
    <source>
        <dbReference type="Proteomes" id="UP000267606"/>
    </source>
</evidence>
<organism evidence="4">
    <name type="scientific">Onchocerca flexuosa</name>
    <dbReference type="NCBI Taxonomy" id="387005"/>
    <lineage>
        <taxon>Eukaryota</taxon>
        <taxon>Metazoa</taxon>
        <taxon>Ecdysozoa</taxon>
        <taxon>Nematoda</taxon>
        <taxon>Chromadorea</taxon>
        <taxon>Rhabditida</taxon>
        <taxon>Spirurina</taxon>
        <taxon>Spiruromorpha</taxon>
        <taxon>Filarioidea</taxon>
        <taxon>Onchocercidae</taxon>
        <taxon>Onchocerca</taxon>
    </lineage>
</organism>
<evidence type="ECO:0000313" key="4">
    <source>
        <dbReference type="WBParaSite" id="OFLC_0000773501-mRNA-1"/>
    </source>
</evidence>
<dbReference type="EMBL" id="UZAJ01008257">
    <property type="protein sequence ID" value="VDO52338.1"/>
    <property type="molecule type" value="Genomic_DNA"/>
</dbReference>
<keyword evidence="1" id="KW-0175">Coiled coil</keyword>
<sequence>MSANLSVVNIYKRKYGNRNHIKKSDKFECYANEPKCVRAVLNRCGATELERLQQATDSNDPMLINDFIKNKLDDNAEMYEEYDKWNNENDVPEALKEIIRSLSQAQKRAMEKLRRLELTDKIKDFYRDNIEKISLPKQKEIELFFRRMNTTFAGCYHPNIKKSKERLLLQAVIFMIREFDLRTRNF</sequence>
<gene>
    <name evidence="2" type="ORF">OFLC_LOCUS7733</name>
</gene>
<reference evidence="2 3" key="2">
    <citation type="submission" date="2018-11" db="EMBL/GenBank/DDBJ databases">
        <authorList>
            <consortium name="Pathogen Informatics"/>
        </authorList>
    </citation>
    <scope>NUCLEOTIDE SEQUENCE [LARGE SCALE GENOMIC DNA]</scope>
</reference>
<keyword evidence="3" id="KW-1185">Reference proteome</keyword>
<dbReference type="AlphaFoldDB" id="A0A183HJS4"/>
<dbReference type="WBParaSite" id="OFLC_0000773501-mRNA-1">
    <property type="protein sequence ID" value="OFLC_0000773501-mRNA-1"/>
    <property type="gene ID" value="OFLC_0000773501"/>
</dbReference>
<feature type="coiled-coil region" evidence="1">
    <location>
        <begin position="68"/>
        <end position="119"/>
    </location>
</feature>
<proteinExistence type="predicted"/>
<reference evidence="4" key="1">
    <citation type="submission" date="2016-06" db="UniProtKB">
        <authorList>
            <consortium name="WormBaseParasite"/>
        </authorList>
    </citation>
    <scope>IDENTIFICATION</scope>
</reference>
<evidence type="ECO:0000313" key="2">
    <source>
        <dbReference type="EMBL" id="VDO52338.1"/>
    </source>
</evidence>
<name>A0A183HJS4_9BILA</name>